<dbReference type="PANTHER" id="PTHR46819">
    <property type="entry name" value="EF-HAND CALCIUM-BINDING DOMAIN-CONTAINING PROTEIN 7"/>
    <property type="match status" value="1"/>
</dbReference>
<dbReference type="Gene3D" id="3.40.50.300">
    <property type="entry name" value="P-loop containing nucleotide triphosphate hydrolases"/>
    <property type="match status" value="1"/>
</dbReference>
<evidence type="ECO:0000256" key="4">
    <source>
        <dbReference type="ARBA" id="ARBA00022837"/>
    </source>
</evidence>
<dbReference type="SUPFAM" id="SSF47473">
    <property type="entry name" value="EF-hand"/>
    <property type="match status" value="1"/>
</dbReference>
<keyword evidence="2" id="KW-0479">Metal-binding</keyword>
<dbReference type="EMBL" id="KZ991621">
    <property type="protein sequence ID" value="RKP22825.1"/>
    <property type="molecule type" value="Genomic_DNA"/>
</dbReference>
<dbReference type="PROSITE" id="PS50222">
    <property type="entry name" value="EF_HAND_2"/>
    <property type="match status" value="1"/>
</dbReference>
<evidence type="ECO:0000313" key="8">
    <source>
        <dbReference type="Proteomes" id="UP000278143"/>
    </source>
</evidence>
<evidence type="ECO:0000259" key="6">
    <source>
        <dbReference type="PROSITE" id="PS50222"/>
    </source>
</evidence>
<dbReference type="PROSITE" id="PS00018">
    <property type="entry name" value="EF_HAND_1"/>
    <property type="match status" value="1"/>
</dbReference>
<dbReference type="Proteomes" id="UP000278143">
    <property type="component" value="Unassembled WGS sequence"/>
</dbReference>
<dbReference type="SUPFAM" id="SSF52540">
    <property type="entry name" value="P-loop containing nucleoside triphosphate hydrolases"/>
    <property type="match status" value="1"/>
</dbReference>
<proteinExistence type="predicted"/>
<evidence type="ECO:0000256" key="2">
    <source>
        <dbReference type="ARBA" id="ARBA00022723"/>
    </source>
</evidence>
<accession>A0A4P9YSU9</accession>
<evidence type="ECO:0000256" key="5">
    <source>
        <dbReference type="ARBA" id="ARBA00023136"/>
    </source>
</evidence>
<feature type="domain" description="EF-hand" evidence="6">
    <location>
        <begin position="35"/>
        <end position="70"/>
    </location>
</feature>
<dbReference type="GO" id="GO:0005509">
    <property type="term" value="F:calcium ion binding"/>
    <property type="evidence" value="ECO:0007669"/>
    <property type="project" value="InterPro"/>
</dbReference>
<organism evidence="7 8">
    <name type="scientific">Syncephalis pseudoplumigaleata</name>
    <dbReference type="NCBI Taxonomy" id="1712513"/>
    <lineage>
        <taxon>Eukaryota</taxon>
        <taxon>Fungi</taxon>
        <taxon>Fungi incertae sedis</taxon>
        <taxon>Zoopagomycota</taxon>
        <taxon>Zoopagomycotina</taxon>
        <taxon>Zoopagomycetes</taxon>
        <taxon>Zoopagales</taxon>
        <taxon>Piptocephalidaceae</taxon>
        <taxon>Syncephalis</taxon>
    </lineage>
</organism>
<dbReference type="InterPro" id="IPR018247">
    <property type="entry name" value="EF_Hand_1_Ca_BS"/>
</dbReference>
<dbReference type="Pfam" id="PF08355">
    <property type="entry name" value="EF_assoc_1"/>
    <property type="match status" value="1"/>
</dbReference>
<sequence>VLRKFGYGDDLTLTEEFLYPPLEVPRDCSVELGHNGYQFLTELFQACDKDRDGALNEEELAELFSTTPGNPWTAMGFPDSTIVNESGWVTLQGFLAQWSLMTLLDSRKTLGYLAYLGYHGDAREALKVTKTRKAERRRGRVQRSVFLCYVLGAAGSGKTSLLRAFVRRPVLPHYTPTTRVLSVVNTVEVKGSERYLVLQEVGSNFQEELLRDKRRLEMCDLLCFVYDRSDANSFEYVASLRVRPSVDHALAHDHNLDDIPTRFDVPPDVYCRQLGLAPPLSVSVMTQPTTDIFNTLTDIAMHP</sequence>
<evidence type="ECO:0000256" key="3">
    <source>
        <dbReference type="ARBA" id="ARBA00022737"/>
    </source>
</evidence>
<dbReference type="InterPro" id="IPR013567">
    <property type="entry name" value="EF_hand_assoc_2"/>
</dbReference>
<keyword evidence="4" id="KW-0106">Calcium</keyword>
<gene>
    <name evidence="7" type="ORF">SYNPS1DRAFT_19516</name>
</gene>
<dbReference type="InterPro" id="IPR013566">
    <property type="entry name" value="EF_hand_assoc_1"/>
</dbReference>
<evidence type="ECO:0000313" key="7">
    <source>
        <dbReference type="EMBL" id="RKP22825.1"/>
    </source>
</evidence>
<name>A0A4P9YSU9_9FUNG</name>
<protein>
    <submittedName>
        <fullName evidence="7">EF hand associated-domain-containing protein</fullName>
    </submittedName>
</protein>
<dbReference type="OrthoDB" id="10020961at2759"/>
<keyword evidence="8" id="KW-1185">Reference proteome</keyword>
<dbReference type="Pfam" id="PF08356">
    <property type="entry name" value="EF_assoc_2"/>
    <property type="match status" value="1"/>
</dbReference>
<evidence type="ECO:0000256" key="1">
    <source>
        <dbReference type="ARBA" id="ARBA00004370"/>
    </source>
</evidence>
<dbReference type="GO" id="GO:0016020">
    <property type="term" value="C:membrane"/>
    <property type="evidence" value="ECO:0007669"/>
    <property type="project" value="UniProtKB-SubCell"/>
</dbReference>
<dbReference type="InterPro" id="IPR052266">
    <property type="entry name" value="Miro-EF-hand_domain"/>
</dbReference>
<reference evidence="8" key="1">
    <citation type="journal article" date="2018" name="Nat. Microbiol.">
        <title>Leveraging single-cell genomics to expand the fungal tree of life.</title>
        <authorList>
            <person name="Ahrendt S.R."/>
            <person name="Quandt C.A."/>
            <person name="Ciobanu D."/>
            <person name="Clum A."/>
            <person name="Salamov A."/>
            <person name="Andreopoulos B."/>
            <person name="Cheng J.F."/>
            <person name="Woyke T."/>
            <person name="Pelin A."/>
            <person name="Henrissat B."/>
            <person name="Reynolds N.K."/>
            <person name="Benny G.L."/>
            <person name="Smith M.E."/>
            <person name="James T.Y."/>
            <person name="Grigoriev I.V."/>
        </authorList>
    </citation>
    <scope>NUCLEOTIDE SEQUENCE [LARGE SCALE GENOMIC DNA]</scope>
    <source>
        <strain evidence="8">Benny S71-1</strain>
    </source>
</reference>
<feature type="non-terminal residue" evidence="7">
    <location>
        <position position="1"/>
    </location>
</feature>
<comment type="subcellular location">
    <subcellularLocation>
        <location evidence="1">Membrane</location>
    </subcellularLocation>
</comment>
<dbReference type="InterPro" id="IPR027417">
    <property type="entry name" value="P-loop_NTPase"/>
</dbReference>
<dbReference type="InterPro" id="IPR011992">
    <property type="entry name" value="EF-hand-dom_pair"/>
</dbReference>
<keyword evidence="5" id="KW-0472">Membrane</keyword>
<dbReference type="AlphaFoldDB" id="A0A4P9YSU9"/>
<dbReference type="PANTHER" id="PTHR46819:SF1">
    <property type="entry name" value="EF-HAND CALCIUM-BINDING DOMAIN-CONTAINING PROTEIN 7"/>
    <property type="match status" value="1"/>
</dbReference>
<dbReference type="InterPro" id="IPR002048">
    <property type="entry name" value="EF_hand_dom"/>
</dbReference>
<dbReference type="Gene3D" id="1.10.238.10">
    <property type="entry name" value="EF-hand"/>
    <property type="match status" value="1"/>
</dbReference>
<keyword evidence="3" id="KW-0677">Repeat</keyword>